<dbReference type="SUPFAM" id="SSF54768">
    <property type="entry name" value="dsRNA-binding domain-like"/>
    <property type="match status" value="4"/>
</dbReference>
<gene>
    <name evidence="8" type="primary">LOC104771715</name>
</gene>
<organism evidence="7 8">
    <name type="scientific">Camelina sativa</name>
    <name type="common">False flax</name>
    <name type="synonym">Myagrum sativum</name>
    <dbReference type="NCBI Taxonomy" id="90675"/>
    <lineage>
        <taxon>Eukaryota</taxon>
        <taxon>Viridiplantae</taxon>
        <taxon>Streptophyta</taxon>
        <taxon>Embryophyta</taxon>
        <taxon>Tracheophyta</taxon>
        <taxon>Spermatophyta</taxon>
        <taxon>Magnoliopsida</taxon>
        <taxon>eudicotyledons</taxon>
        <taxon>Gunneridae</taxon>
        <taxon>Pentapetalae</taxon>
        <taxon>rosids</taxon>
        <taxon>malvids</taxon>
        <taxon>Brassicales</taxon>
        <taxon>Brassicaceae</taxon>
        <taxon>Camelineae</taxon>
        <taxon>Camelina</taxon>
    </lineage>
</organism>
<dbReference type="SMART" id="SM00535">
    <property type="entry name" value="RIBOc"/>
    <property type="match status" value="2"/>
</dbReference>
<dbReference type="Pfam" id="PF00636">
    <property type="entry name" value="Ribonuclease_3"/>
    <property type="match status" value="2"/>
</dbReference>
<feature type="domain" description="RNase III" evidence="6">
    <location>
        <begin position="5"/>
        <end position="148"/>
    </location>
</feature>
<dbReference type="InterPro" id="IPR014720">
    <property type="entry name" value="dsRBD_dom"/>
</dbReference>
<evidence type="ECO:0000313" key="7">
    <source>
        <dbReference type="Proteomes" id="UP000694864"/>
    </source>
</evidence>
<reference evidence="8" key="2">
    <citation type="submission" date="2025-08" db="UniProtKB">
        <authorList>
            <consortium name="RefSeq"/>
        </authorList>
    </citation>
    <scope>IDENTIFICATION</scope>
    <source>
        <tissue evidence="8">Leaf</tissue>
    </source>
</reference>
<feature type="domain" description="RNase III" evidence="6">
    <location>
        <begin position="918"/>
        <end position="1053"/>
    </location>
</feature>
<dbReference type="PROSITE" id="PS50142">
    <property type="entry name" value="RNASE_3_2"/>
    <property type="match status" value="2"/>
</dbReference>
<dbReference type="SUPFAM" id="SSF69065">
    <property type="entry name" value="RNase III domain-like"/>
    <property type="match status" value="2"/>
</dbReference>
<accession>A0ABM1RG20</accession>
<dbReference type="RefSeq" id="XP_019097958.1">
    <property type="nucleotide sequence ID" value="XM_019242413.1"/>
</dbReference>
<feature type="region of interest" description="Disordered" evidence="4">
    <location>
        <begin position="724"/>
        <end position="745"/>
    </location>
</feature>
<dbReference type="CDD" id="cd00048">
    <property type="entry name" value="DSRM_SF"/>
    <property type="match status" value="2"/>
</dbReference>
<dbReference type="Gene3D" id="3.30.160.20">
    <property type="match status" value="4"/>
</dbReference>
<dbReference type="Proteomes" id="UP000694864">
    <property type="component" value="Chromosome 20"/>
</dbReference>
<dbReference type="InterPro" id="IPR036389">
    <property type="entry name" value="RNase_III_sf"/>
</dbReference>
<feature type="compositionally biased region" description="Low complexity" evidence="4">
    <location>
        <begin position="727"/>
        <end position="739"/>
    </location>
</feature>
<dbReference type="GeneID" id="104771715"/>
<feature type="domain" description="DRBM" evidence="5">
    <location>
        <begin position="575"/>
        <end position="650"/>
    </location>
</feature>
<dbReference type="PANTHER" id="PTHR14950:SF49">
    <property type="entry name" value="RIBONUCLEASE 3-LIKE PROTEIN 2-RELATED"/>
    <property type="match status" value="1"/>
</dbReference>
<evidence type="ECO:0000259" key="6">
    <source>
        <dbReference type="PROSITE" id="PS50142"/>
    </source>
</evidence>
<dbReference type="Pfam" id="PF14709">
    <property type="entry name" value="DND1_DSRM"/>
    <property type="match status" value="4"/>
</dbReference>
<dbReference type="PROSITE" id="PS50137">
    <property type="entry name" value="DS_RBD"/>
    <property type="match status" value="2"/>
</dbReference>
<sequence length="1225" mass="138624">MDDAVEAVEKILNYSFVNKTLLKAALPQTFPEGCAEESCILHNRLEFLGGSVLEVAFTNYIYHAYPNLKLNELRDLRIANVSNEKLARAAVKHNLHRYAKRSTTGEKKFIEAVSREGDRVLYSELVKAPKEFANLVESIAGAVYIDVNYDVQRLWEVFRELLEPIYRPDDLRLQLKPSSLALFRLGDEHGKRIDFKYWKDVGRDKHVAWVYLDDIFIAAARAKNIHSAKLLAAAGVLQKLSDCLPIGNIVDEDNPLTEEMTEEEIVFYEDSPHVEPEDMKGMSFEICSTENLQLQTELSSFPSTFENPLTDEMEKEQMVIDEDSPHDEPDDAKRKLFDICSINKWPNPVFSVEEESGPKNEQKFVSSVKIEIPTIEGSFHMKGDVKPTKKLAENSSANHMIKALESSMMSLVIGNLQMPKSLDEKKKNLQMQETLDEHKNLRSKKRRTTYEMTPNKMGTGEDSLGLEPEDVKGQSIEICSTDKLQTQTGSSSFLTASKNPLTDEMTEEQIVMDEDPHVEPAGVKGKSFEICSTKKLQPQTGSSSLPTAAENPSTSDMTTKQMVGDKDSLHVEPEDVKGKLYEICAKNNWPNPVFSVEEERGPENEQKFVCSVNIEIPTIEGTFHMKGDVKPTKKQAENSSADHMIRALGSSMMSLVISNLQMPKSLDEKKNLQMQESLDENKSLHSKKRRTNEMTPNKMVTCEDSLDVELEDVKGNSTEICSTEKLQTQTGSSSFQTTSENPLSDDMTDEQIVIDEDGPHVEPEDVKGNSFEICSTEKLQLQTESSSLSAASENPLTNEMKQEQMVTDKDSSHVQPDNAKGKLFVICDKKKWPRPIFSFEVERGPKNEQKIVCSVQIEIPTIKGTFFIKGDAKSKEKQAENSAAYHMTRAISNLQMPEKINKKKSSSLFCSKMDSDSVEAVEKILNYIFTNKNLLTEALSLTSSQFKRLMFVGEAALELAFTNHIYLMYPKFGAREMSLLRIANTRNKNYARVAVKHNIYQFFISKLKLDEKIKVFSEVEGKENGPVPQSAKPPKVVSDLVDSVAGAVFIDMNFDVKRLWEIFRGLFEPLYTLENLWLRPQPLRTLFCLGDKENGNRTTEFIARGKNEKTRDAAKMRPAKEALQKLSESMPVEIVMEEDRLDIEIEDAKDKLIEICNKRKWPNPVYSVENYERPGGFVCSAMIETTTEEGTLYAKGDRRRRRETAENSSATHLLRALEYSLKDDL</sequence>
<evidence type="ECO:0000256" key="3">
    <source>
        <dbReference type="PROSITE-ProRule" id="PRU00266"/>
    </source>
</evidence>
<evidence type="ECO:0000256" key="4">
    <source>
        <dbReference type="SAM" id="MobiDB-lite"/>
    </source>
</evidence>
<feature type="domain" description="DRBM" evidence="5">
    <location>
        <begin position="331"/>
        <end position="406"/>
    </location>
</feature>
<dbReference type="PANTHER" id="PTHR14950">
    <property type="entry name" value="DICER-RELATED"/>
    <property type="match status" value="1"/>
</dbReference>
<evidence type="ECO:0000256" key="2">
    <source>
        <dbReference type="ARBA" id="ARBA00022884"/>
    </source>
</evidence>
<dbReference type="SMART" id="SM00358">
    <property type="entry name" value="DSRM"/>
    <property type="match status" value="4"/>
</dbReference>
<keyword evidence="2 3" id="KW-0694">RNA-binding</keyword>
<name>A0ABM1RG20_CAMSA</name>
<protein>
    <submittedName>
        <fullName evidence="8">Ribonuclease 3-like protein 3 isoform X1</fullName>
    </submittedName>
</protein>
<evidence type="ECO:0000259" key="5">
    <source>
        <dbReference type="PROSITE" id="PS50137"/>
    </source>
</evidence>
<evidence type="ECO:0000256" key="1">
    <source>
        <dbReference type="ARBA" id="ARBA00022801"/>
    </source>
</evidence>
<proteinExistence type="predicted"/>
<dbReference type="InterPro" id="IPR000999">
    <property type="entry name" value="RNase_III_dom"/>
</dbReference>
<reference evidence="7" key="1">
    <citation type="journal article" date="2014" name="Nat. Commun.">
        <title>The emerging biofuel crop Camelina sativa retains a highly undifferentiated hexaploid genome structure.</title>
        <authorList>
            <person name="Kagale S."/>
            <person name="Koh C."/>
            <person name="Nixon J."/>
            <person name="Bollina V."/>
            <person name="Clarke W.E."/>
            <person name="Tuteja R."/>
            <person name="Spillane C."/>
            <person name="Robinson S.J."/>
            <person name="Links M.G."/>
            <person name="Clarke C."/>
            <person name="Higgins E.E."/>
            <person name="Huebert T."/>
            <person name="Sharpe A.G."/>
            <person name="Parkin I.A."/>
        </authorList>
    </citation>
    <scope>NUCLEOTIDE SEQUENCE [LARGE SCALE GENOMIC DNA]</scope>
    <source>
        <strain evidence="7">cv. DH55</strain>
    </source>
</reference>
<dbReference type="CDD" id="cd00593">
    <property type="entry name" value="RIBOc"/>
    <property type="match status" value="2"/>
</dbReference>
<dbReference type="Gene3D" id="1.10.1520.10">
    <property type="entry name" value="Ribonuclease III domain"/>
    <property type="match status" value="2"/>
</dbReference>
<keyword evidence="7" id="KW-1185">Reference proteome</keyword>
<evidence type="ECO:0000313" key="8">
    <source>
        <dbReference type="RefSeq" id="XP_019097958.1"/>
    </source>
</evidence>
<keyword evidence="1" id="KW-0378">Hydrolase</keyword>
<feature type="region of interest" description="Disordered" evidence="4">
    <location>
        <begin position="535"/>
        <end position="561"/>
    </location>
</feature>